<accession>A0ABW0WYW1</accession>
<proteinExistence type="predicted"/>
<name>A0ABW0WYW1_9ACTN</name>
<dbReference type="RefSeq" id="WP_380223023.1">
    <property type="nucleotide sequence ID" value="NZ_JBHSOF010000001.1"/>
</dbReference>
<sequence length="190" mass="20650">MGIYLVSVEADDWLDEDVLGPVARELDAVLAGRGLAPFVCPPVTEFRAGSGRHFEEKLNRPISGFEAFCRELADGTVEALLGWDVLLPVELEAPVLLPVECAYNDMTAVGDAHRALDAARRLAELLALPPGIPEHCDNLEIGRWFEEHAAATAAVSPGLWTEDLDTAFHAALFLRAAEYALRSGRPLVYS</sequence>
<organism evidence="1 2">
    <name type="scientific">Kitasatospora misakiensis</name>
    <dbReference type="NCBI Taxonomy" id="67330"/>
    <lineage>
        <taxon>Bacteria</taxon>
        <taxon>Bacillati</taxon>
        <taxon>Actinomycetota</taxon>
        <taxon>Actinomycetes</taxon>
        <taxon>Kitasatosporales</taxon>
        <taxon>Streptomycetaceae</taxon>
        <taxon>Kitasatospora</taxon>
    </lineage>
</organism>
<dbReference type="Proteomes" id="UP001595975">
    <property type="component" value="Unassembled WGS sequence"/>
</dbReference>
<gene>
    <name evidence="1" type="ORF">ACFP3U_00560</name>
</gene>
<keyword evidence="2" id="KW-1185">Reference proteome</keyword>
<reference evidence="2" key="1">
    <citation type="journal article" date="2019" name="Int. J. Syst. Evol. Microbiol.">
        <title>The Global Catalogue of Microorganisms (GCM) 10K type strain sequencing project: providing services to taxonomists for standard genome sequencing and annotation.</title>
        <authorList>
            <consortium name="The Broad Institute Genomics Platform"/>
            <consortium name="The Broad Institute Genome Sequencing Center for Infectious Disease"/>
            <person name="Wu L."/>
            <person name="Ma J."/>
        </authorList>
    </citation>
    <scope>NUCLEOTIDE SEQUENCE [LARGE SCALE GENOMIC DNA]</scope>
    <source>
        <strain evidence="2">CGMCC 4.1437</strain>
    </source>
</reference>
<dbReference type="EMBL" id="JBHSOF010000001">
    <property type="protein sequence ID" value="MFC5661465.1"/>
    <property type="molecule type" value="Genomic_DNA"/>
</dbReference>
<comment type="caution">
    <text evidence="1">The sequence shown here is derived from an EMBL/GenBank/DDBJ whole genome shotgun (WGS) entry which is preliminary data.</text>
</comment>
<protein>
    <submittedName>
        <fullName evidence="1">Uncharacterized protein</fullName>
    </submittedName>
</protein>
<evidence type="ECO:0000313" key="2">
    <source>
        <dbReference type="Proteomes" id="UP001595975"/>
    </source>
</evidence>
<evidence type="ECO:0000313" key="1">
    <source>
        <dbReference type="EMBL" id="MFC5661465.1"/>
    </source>
</evidence>